<evidence type="ECO:0000313" key="2">
    <source>
        <dbReference type="EMBL" id="MDJ1504513.1"/>
    </source>
</evidence>
<organism evidence="2 3">
    <name type="scientific">Xanthocytophaga agilis</name>
    <dbReference type="NCBI Taxonomy" id="3048010"/>
    <lineage>
        <taxon>Bacteria</taxon>
        <taxon>Pseudomonadati</taxon>
        <taxon>Bacteroidota</taxon>
        <taxon>Cytophagia</taxon>
        <taxon>Cytophagales</taxon>
        <taxon>Rhodocytophagaceae</taxon>
        <taxon>Xanthocytophaga</taxon>
    </lineage>
</organism>
<evidence type="ECO:0000256" key="1">
    <source>
        <dbReference type="SAM" id="MobiDB-lite"/>
    </source>
</evidence>
<dbReference type="InterPro" id="IPR027848">
    <property type="entry name" value="DUF4494"/>
</dbReference>
<sequence>MPVWYQATIRYQQPDDKGINKTITEVHLVDAVSYTDAESRIYDSVASNLAEFFLSKLSRMRLSEVFFVEDGAETWYKLKVQYITFDEKTQKEKKVPYNMLINAPDPREAYDLLKERLGKIQDYIITDVNITNILEVIPYEKEGEDPLKGGNFRPLAEVRAEKTEQEG</sequence>
<dbReference type="RefSeq" id="WP_314515867.1">
    <property type="nucleotide sequence ID" value="NZ_JASJOU010000012.1"/>
</dbReference>
<name>A0AAE3UJ20_9BACT</name>
<dbReference type="EMBL" id="JASJOU010000012">
    <property type="protein sequence ID" value="MDJ1504513.1"/>
    <property type="molecule type" value="Genomic_DNA"/>
</dbReference>
<reference evidence="2" key="1">
    <citation type="submission" date="2023-05" db="EMBL/GenBank/DDBJ databases">
        <authorList>
            <person name="Zhang X."/>
        </authorList>
    </citation>
    <scope>NUCLEOTIDE SEQUENCE</scope>
    <source>
        <strain evidence="2">BD1B2-1</strain>
    </source>
</reference>
<protein>
    <submittedName>
        <fullName evidence="2">DUF4494 domain-containing protein</fullName>
    </submittedName>
</protein>
<dbReference type="Proteomes" id="UP001232063">
    <property type="component" value="Unassembled WGS sequence"/>
</dbReference>
<keyword evidence="3" id="KW-1185">Reference proteome</keyword>
<accession>A0AAE3UJ20</accession>
<feature type="region of interest" description="Disordered" evidence="1">
    <location>
        <begin position="143"/>
        <end position="167"/>
    </location>
</feature>
<proteinExistence type="predicted"/>
<dbReference type="AlphaFoldDB" id="A0AAE3UJ20"/>
<evidence type="ECO:0000313" key="3">
    <source>
        <dbReference type="Proteomes" id="UP001232063"/>
    </source>
</evidence>
<gene>
    <name evidence="2" type="ORF">QNI22_27880</name>
</gene>
<comment type="caution">
    <text evidence="2">The sequence shown here is derived from an EMBL/GenBank/DDBJ whole genome shotgun (WGS) entry which is preliminary data.</text>
</comment>
<feature type="compositionally biased region" description="Basic and acidic residues" evidence="1">
    <location>
        <begin position="156"/>
        <end position="167"/>
    </location>
</feature>
<dbReference type="Pfam" id="PF14902">
    <property type="entry name" value="DUF4494"/>
    <property type="match status" value="1"/>
</dbReference>